<sequence>MRLTKKNITHYLLDKGFLEPSSFLSGDYMLTQTQSRNSIFKIQQQQNKGLFVKQLITQDATNSYLMQKDATSHYLIHQSDLYQETATHIPQYFGYDPYHNILVTEYFANTKNVHEVVFRDKKLSEDHAIKMAHILASFHFDITEEIKNNSSLQFFSKQIPWILNTNQLLNNNSKGITNAVIAAIQKHPDLVKRMDKVASLWEATSLIHGDIKWMNFIVMPNNEDVKLIDWEIADLGDPLWDVAGVFQSYFCAWVLSFNNQSIQQHQQMPGMEFLTLEAITPVVKLLWETYASAQKYTNSEAREKLLKTLSYTAARMLQTAFENNMAQPQIAANSTRILQFCHHLLGDVEGIAKQWNLID</sequence>
<gene>
    <name evidence="2" type="ORF">C8N46_11025</name>
</gene>
<comment type="caution">
    <text evidence="2">The sequence shown here is derived from an EMBL/GenBank/DDBJ whole genome shotgun (WGS) entry which is preliminary data.</text>
</comment>
<dbReference type="EMBL" id="QBKT01000010">
    <property type="protein sequence ID" value="PTX59195.1"/>
    <property type="molecule type" value="Genomic_DNA"/>
</dbReference>
<dbReference type="OrthoDB" id="3806873at2"/>
<dbReference type="GO" id="GO:0016740">
    <property type="term" value="F:transferase activity"/>
    <property type="evidence" value="ECO:0007669"/>
    <property type="project" value="UniProtKB-KW"/>
</dbReference>
<dbReference type="Proteomes" id="UP000244090">
    <property type="component" value="Unassembled WGS sequence"/>
</dbReference>
<evidence type="ECO:0000313" key="3">
    <source>
        <dbReference type="Proteomes" id="UP000244090"/>
    </source>
</evidence>
<dbReference type="Pfam" id="PF01636">
    <property type="entry name" value="APH"/>
    <property type="match status" value="1"/>
</dbReference>
<keyword evidence="2" id="KW-0808">Transferase</keyword>
<dbReference type="RefSeq" id="WP_108116369.1">
    <property type="nucleotide sequence ID" value="NZ_QBKT01000010.1"/>
</dbReference>
<proteinExistence type="predicted"/>
<evidence type="ECO:0000313" key="2">
    <source>
        <dbReference type="EMBL" id="PTX59195.1"/>
    </source>
</evidence>
<name>A0A2T6BSX9_9FLAO</name>
<dbReference type="AlphaFoldDB" id="A0A2T6BSX9"/>
<accession>A0A2T6BSX9</accession>
<organism evidence="2 3">
    <name type="scientific">Kordia periserrulae</name>
    <dbReference type="NCBI Taxonomy" id="701523"/>
    <lineage>
        <taxon>Bacteria</taxon>
        <taxon>Pseudomonadati</taxon>
        <taxon>Bacteroidota</taxon>
        <taxon>Flavobacteriia</taxon>
        <taxon>Flavobacteriales</taxon>
        <taxon>Flavobacteriaceae</taxon>
        <taxon>Kordia</taxon>
    </lineage>
</organism>
<dbReference type="Gene3D" id="3.90.1200.10">
    <property type="match status" value="1"/>
</dbReference>
<protein>
    <submittedName>
        <fullName evidence="2">Phosphotransferase family enzyme</fullName>
    </submittedName>
</protein>
<feature type="domain" description="Aminoglycoside phosphotransferase" evidence="1">
    <location>
        <begin position="186"/>
        <end position="255"/>
    </location>
</feature>
<dbReference type="InterPro" id="IPR011009">
    <property type="entry name" value="Kinase-like_dom_sf"/>
</dbReference>
<evidence type="ECO:0000259" key="1">
    <source>
        <dbReference type="Pfam" id="PF01636"/>
    </source>
</evidence>
<keyword evidence="3" id="KW-1185">Reference proteome</keyword>
<dbReference type="InterPro" id="IPR002575">
    <property type="entry name" value="Aminoglycoside_PTrfase"/>
</dbReference>
<reference evidence="2 3" key="1">
    <citation type="submission" date="2018-04" db="EMBL/GenBank/DDBJ databases">
        <title>Genomic Encyclopedia of Archaeal and Bacterial Type Strains, Phase II (KMG-II): from individual species to whole genera.</title>
        <authorList>
            <person name="Goeker M."/>
        </authorList>
    </citation>
    <scope>NUCLEOTIDE SEQUENCE [LARGE SCALE GENOMIC DNA]</scope>
    <source>
        <strain evidence="2 3">DSM 25731</strain>
    </source>
</reference>
<dbReference type="SUPFAM" id="SSF56112">
    <property type="entry name" value="Protein kinase-like (PK-like)"/>
    <property type="match status" value="1"/>
</dbReference>